<evidence type="ECO:0000313" key="3">
    <source>
        <dbReference type="Proteomes" id="UP000580839"/>
    </source>
</evidence>
<comment type="caution">
    <text evidence="2">The sequence shown here is derived from an EMBL/GenBank/DDBJ whole genome shotgun (WGS) entry which is preliminary data.</text>
</comment>
<accession>A0A849SGH3</accession>
<evidence type="ECO:0000256" key="1">
    <source>
        <dbReference type="SAM" id="MobiDB-lite"/>
    </source>
</evidence>
<organism evidence="2 3">
    <name type="scientific">Eiseniibacteriota bacterium</name>
    <dbReference type="NCBI Taxonomy" id="2212470"/>
    <lineage>
        <taxon>Bacteria</taxon>
        <taxon>Candidatus Eiseniibacteriota</taxon>
    </lineage>
</organism>
<feature type="non-terminal residue" evidence="2">
    <location>
        <position position="233"/>
    </location>
</feature>
<proteinExistence type="predicted"/>
<feature type="region of interest" description="Disordered" evidence="1">
    <location>
        <begin position="107"/>
        <end position="233"/>
    </location>
</feature>
<dbReference type="AlphaFoldDB" id="A0A849SGH3"/>
<gene>
    <name evidence="2" type="ORF">HOP12_05575</name>
</gene>
<dbReference type="Proteomes" id="UP000580839">
    <property type="component" value="Unassembled WGS sequence"/>
</dbReference>
<reference evidence="2 3" key="1">
    <citation type="submission" date="2020-04" db="EMBL/GenBank/DDBJ databases">
        <title>Metagenomic profiling of ammonia- and methane-oxidizing microorganisms in a Dutch drinking water treatment plant.</title>
        <authorList>
            <person name="Poghosyan L."/>
            <person name="Leucker S."/>
        </authorList>
    </citation>
    <scope>NUCLEOTIDE SEQUENCE [LARGE SCALE GENOMIC DNA]</scope>
    <source>
        <strain evidence="2">S-RSF-IL-03</strain>
    </source>
</reference>
<dbReference type="EMBL" id="JABFRW010000057">
    <property type="protein sequence ID" value="NOT33626.1"/>
    <property type="molecule type" value="Genomic_DNA"/>
</dbReference>
<sequence>MSESSPKNPSAELLRDQLKHLDRLRNAHARDHDFKGWRQNALTVIQRLWPDDQRRAERFRRISFTAPSPKAPAAVMRQYYDRGCIEAKGLLETWYRDVVTSGLTMSAPRKEESALPPGAQEDDFPVLDLDGGEAPSALSSVNDEYGFDDELASGLLPEGGGLSDLDAALDSMVRPRLPQREVPSEAPAPAPPSVRPAAQRPAPSRPEGRPTRPGTRRASQPKRALKDMLGFED</sequence>
<evidence type="ECO:0000313" key="2">
    <source>
        <dbReference type="EMBL" id="NOT33626.1"/>
    </source>
</evidence>
<name>A0A849SGH3_UNCEI</name>
<protein>
    <submittedName>
        <fullName evidence="2">Uncharacterized protein</fullName>
    </submittedName>
</protein>